<dbReference type="Proteomes" id="UP001302367">
    <property type="component" value="Chromosome 3"/>
</dbReference>
<evidence type="ECO:0000313" key="1">
    <source>
        <dbReference type="EMBL" id="WPB00277.1"/>
    </source>
</evidence>
<organism evidence="1 2">
    <name type="scientific">Cercospora beticola</name>
    <name type="common">Sugarbeet leaf spot fungus</name>
    <dbReference type="NCBI Taxonomy" id="122368"/>
    <lineage>
        <taxon>Eukaryota</taxon>
        <taxon>Fungi</taxon>
        <taxon>Dikarya</taxon>
        <taxon>Ascomycota</taxon>
        <taxon>Pezizomycotina</taxon>
        <taxon>Dothideomycetes</taxon>
        <taxon>Dothideomycetidae</taxon>
        <taxon>Mycosphaerellales</taxon>
        <taxon>Mycosphaerellaceae</taxon>
        <taxon>Cercospora</taxon>
    </lineage>
</organism>
<name>A0ABZ0NL41_CERBT</name>
<proteinExistence type="predicted"/>
<dbReference type="RefSeq" id="XP_065458670.1">
    <property type="nucleotide sequence ID" value="XM_065602598.1"/>
</dbReference>
<evidence type="ECO:0000313" key="2">
    <source>
        <dbReference type="Proteomes" id="UP001302367"/>
    </source>
</evidence>
<reference evidence="1 2" key="1">
    <citation type="submission" date="2023-09" db="EMBL/GenBank/DDBJ databases">
        <title>Complete-Gapless Cercospora beticola genome.</title>
        <authorList>
            <person name="Wyatt N.A."/>
            <person name="Spanner R.E."/>
            <person name="Bolton M.D."/>
        </authorList>
    </citation>
    <scope>NUCLEOTIDE SEQUENCE [LARGE SCALE GENOMIC DNA]</scope>
    <source>
        <strain evidence="1">Cb09-40</strain>
    </source>
</reference>
<keyword evidence="2" id="KW-1185">Reference proteome</keyword>
<dbReference type="GeneID" id="90644113"/>
<protein>
    <submittedName>
        <fullName evidence="1">Uncharacterized protein</fullName>
    </submittedName>
</protein>
<dbReference type="EMBL" id="CP134186">
    <property type="protein sequence ID" value="WPB00277.1"/>
    <property type="molecule type" value="Genomic_DNA"/>
</dbReference>
<sequence length="162" mass="18647">MAEVLSPSIWPVQARTITRKQKQNSLLSTPVPACASTEWKFEYYKITWMLRELIALEPLNGPQKWKQDLLVEALRLLYSIENSTDLPVVKREDHIKWTDVMVRRIIAESLWEEDSTVSFYDCCEHLRTGRSKAGAARLFQQARSSWTAITQTDIGTEFSLAA</sequence>
<gene>
    <name evidence="1" type="ORF">RHO25_004896</name>
</gene>
<accession>A0ABZ0NL41</accession>